<dbReference type="EMBL" id="SJPL01000001">
    <property type="protein sequence ID" value="TWT72506.1"/>
    <property type="molecule type" value="Genomic_DNA"/>
</dbReference>
<accession>A0A5C5Y9Z0</accession>
<evidence type="ECO:0000313" key="7">
    <source>
        <dbReference type="EMBL" id="TWT72506.1"/>
    </source>
</evidence>
<dbReference type="Pfam" id="PF07637">
    <property type="entry name" value="PSD5"/>
    <property type="match status" value="1"/>
</dbReference>
<evidence type="ECO:0000259" key="6">
    <source>
        <dbReference type="Pfam" id="PF07637"/>
    </source>
</evidence>
<evidence type="ECO:0000256" key="1">
    <source>
        <dbReference type="SAM" id="MobiDB-lite"/>
    </source>
</evidence>
<feature type="region of interest" description="Disordered" evidence="1">
    <location>
        <begin position="651"/>
        <end position="671"/>
    </location>
</feature>
<protein>
    <recommendedName>
        <fullName evidence="9">Planctomycete cytochrome C</fullName>
    </recommendedName>
</protein>
<dbReference type="InterPro" id="IPR013039">
    <property type="entry name" value="DUF1588"/>
</dbReference>
<evidence type="ECO:0000259" key="5">
    <source>
        <dbReference type="Pfam" id="PF07631"/>
    </source>
</evidence>
<name>A0A5C5Y9Z0_9PLAN</name>
<organism evidence="7 8">
    <name type="scientific">Crateriforma conspicua</name>
    <dbReference type="NCBI Taxonomy" id="2527996"/>
    <lineage>
        <taxon>Bacteria</taxon>
        <taxon>Pseudomonadati</taxon>
        <taxon>Planctomycetota</taxon>
        <taxon>Planctomycetia</taxon>
        <taxon>Planctomycetales</taxon>
        <taxon>Planctomycetaceae</taxon>
        <taxon>Crateriforma</taxon>
    </lineage>
</organism>
<dbReference type="RefSeq" id="WP_146440355.1">
    <property type="nucleotide sequence ID" value="NZ_SJPL01000001.1"/>
</dbReference>
<evidence type="ECO:0000259" key="3">
    <source>
        <dbReference type="Pfam" id="PF07626"/>
    </source>
</evidence>
<evidence type="ECO:0008006" key="9">
    <source>
        <dbReference type="Google" id="ProtNLM"/>
    </source>
</evidence>
<reference evidence="7 8" key="1">
    <citation type="submission" date="2019-02" db="EMBL/GenBank/DDBJ databases">
        <title>Deep-cultivation of Planctomycetes and their phenomic and genomic characterization uncovers novel biology.</title>
        <authorList>
            <person name="Wiegand S."/>
            <person name="Jogler M."/>
            <person name="Boedeker C."/>
            <person name="Pinto D."/>
            <person name="Vollmers J."/>
            <person name="Rivas-Marin E."/>
            <person name="Kohn T."/>
            <person name="Peeters S.H."/>
            <person name="Heuer A."/>
            <person name="Rast P."/>
            <person name="Oberbeckmann S."/>
            <person name="Bunk B."/>
            <person name="Jeske O."/>
            <person name="Meyerdierks A."/>
            <person name="Storesund J.E."/>
            <person name="Kallscheuer N."/>
            <person name="Luecker S."/>
            <person name="Lage O.M."/>
            <person name="Pohl T."/>
            <person name="Merkel B.J."/>
            <person name="Hornburger P."/>
            <person name="Mueller R.-W."/>
            <person name="Bruemmer F."/>
            <person name="Labrenz M."/>
            <person name="Spormann A.M."/>
            <person name="Op Den Camp H."/>
            <person name="Overmann J."/>
            <person name="Amann R."/>
            <person name="Jetten M.S.M."/>
            <person name="Mascher T."/>
            <person name="Medema M.H."/>
            <person name="Devos D.P."/>
            <person name="Kaster A.-K."/>
            <person name="Ovreas L."/>
            <person name="Rohde M."/>
            <person name="Galperin M.Y."/>
            <person name="Jogler C."/>
        </authorList>
    </citation>
    <scope>NUCLEOTIDE SEQUENCE [LARGE SCALE GENOMIC DNA]</scope>
    <source>
        <strain evidence="7 8">Pan14r</strain>
    </source>
</reference>
<dbReference type="InterPro" id="IPR013043">
    <property type="entry name" value="DUF1595"/>
</dbReference>
<evidence type="ECO:0000259" key="4">
    <source>
        <dbReference type="Pfam" id="PF07627"/>
    </source>
</evidence>
<dbReference type="Pfam" id="PF07627">
    <property type="entry name" value="PSCyt3"/>
    <property type="match status" value="1"/>
</dbReference>
<dbReference type="InterPro" id="IPR011478">
    <property type="entry name" value="DUF1585"/>
</dbReference>
<feature type="region of interest" description="Disordered" evidence="1">
    <location>
        <begin position="1"/>
        <end position="20"/>
    </location>
</feature>
<dbReference type="Pfam" id="PF07626">
    <property type="entry name" value="PSD3"/>
    <property type="match status" value="1"/>
</dbReference>
<feature type="domain" description="DUF1592" evidence="5">
    <location>
        <begin position="443"/>
        <end position="571"/>
    </location>
</feature>
<feature type="domain" description="DUF1585" evidence="2">
    <location>
        <begin position="728"/>
        <end position="801"/>
    </location>
</feature>
<dbReference type="AlphaFoldDB" id="A0A5C5Y9Z0"/>
<comment type="caution">
    <text evidence="7">The sequence shown here is derived from an EMBL/GenBank/DDBJ whole genome shotgun (WGS) entry which is preliminary data.</text>
</comment>
<keyword evidence="8" id="KW-1185">Reference proteome</keyword>
<dbReference type="InterPro" id="IPR013042">
    <property type="entry name" value="DUF1592"/>
</dbReference>
<feature type="domain" description="DUF1595" evidence="6">
    <location>
        <begin position="371"/>
        <end position="430"/>
    </location>
</feature>
<proteinExistence type="predicted"/>
<evidence type="ECO:0000313" key="8">
    <source>
        <dbReference type="Proteomes" id="UP000317238"/>
    </source>
</evidence>
<dbReference type="InterPro" id="IPR013036">
    <property type="entry name" value="DUF1587"/>
</dbReference>
<dbReference type="Proteomes" id="UP000317238">
    <property type="component" value="Unassembled WGS sequence"/>
</dbReference>
<dbReference type="Pfam" id="PF07624">
    <property type="entry name" value="PSD2"/>
    <property type="match status" value="1"/>
</dbReference>
<evidence type="ECO:0000259" key="2">
    <source>
        <dbReference type="Pfam" id="PF07624"/>
    </source>
</evidence>
<feature type="domain" description="DUF1588" evidence="4">
    <location>
        <begin position="614"/>
        <end position="713"/>
    </location>
</feature>
<feature type="domain" description="DUF1587" evidence="3">
    <location>
        <begin position="122"/>
        <end position="186"/>
    </location>
</feature>
<sequence length="816" mass="90556">MLPTAGADPPLAAGPSPTQPISQTHFVDVVRPLLVQFCGDCHHPEDADDPVGFLRSKTAAQIQHQREIWSSVAQQLNHRTMPPADADQPSESQRLQLARWIEDHLRTTACTGEEYAGSVQPRRLNRDQYTHVINDLTGLDFDFVESFPADGSGGEGFDNNAETLFLPPLLMERYLEVAGQVADRLIVTPPPLVRWSGQTLVVMPTDRDCGLLIRSPAESGGALVQVTVDGRIAETVSLQSEGGHPVGWILLSLTAGPHQIRLETVGRTTGVDEAVEPTPAVEGLLVGLPQRDIRGGQEDERRRRQNSDTFRRWAIEHQDAPDQQCRVALDRLAIQTGGPELSQRLSAMRQFLGQTTESALSFNPKCNREQALQAIDRFARLAWRRPLSDGQRDRLAMLIDRGLDRGDGILRSMKLPLIAILVSPNFLFVGERSVAPEQIVAVSDFELASRLSFFLWHSLPDETLLTLAESGRLSHPDELRRQVDRMIADPRSIRFADSFAGQWLGTVAVGNTKIPDTNFFKPAYNPMLVRSLRAQVGALMHYMVRNDRPIIDWIDADYVIVNDVLARHYRIGQFADDESTPKPAKGRWGGEHDDVDLGPFYRLDLSSDSPDRRRAGVLGLGAVHMLTSYSRRTSPVLRGGWVLETLLGARVPSPPPDAGQLPGGEKEQDGKTVRERLQRHRQNPTCAACHDLIDPIGFAMECFDVLGRYRQSESQGGQAIDTSGRLPDGTTFEDVNQLRTVLRQRHESFAREYVRRLLGYALARSLEDADSCTIESLVDQAIQPETTTADLIHAVVQSLPFRFRQGPAGAVESVDH</sequence>
<gene>
    <name evidence="7" type="ORF">Pan14r_48260</name>
</gene>
<dbReference type="OrthoDB" id="175242at2"/>
<dbReference type="Pfam" id="PF07631">
    <property type="entry name" value="PSD4"/>
    <property type="match status" value="1"/>
</dbReference>